<feature type="compositionally biased region" description="Basic residues" evidence="1">
    <location>
        <begin position="268"/>
        <end position="312"/>
    </location>
</feature>
<gene>
    <name evidence="3" type="ORF">NDU88_002019</name>
</gene>
<feature type="compositionally biased region" description="Basic and acidic residues" evidence="1">
    <location>
        <begin position="108"/>
        <end position="117"/>
    </location>
</feature>
<evidence type="ECO:0000259" key="2">
    <source>
        <dbReference type="SMART" id="SM01115"/>
    </source>
</evidence>
<dbReference type="InterPro" id="IPR052109">
    <property type="entry name" value="SRRM_Domain-Containing"/>
</dbReference>
<dbReference type="EMBL" id="JANPWB010000005">
    <property type="protein sequence ID" value="KAJ1185225.1"/>
    <property type="molecule type" value="Genomic_DNA"/>
</dbReference>
<dbReference type="Pfam" id="PF15230">
    <property type="entry name" value="SRRM_C"/>
    <property type="match status" value="1"/>
</dbReference>
<feature type="domain" description="CWF21" evidence="2">
    <location>
        <begin position="130"/>
        <end position="175"/>
    </location>
</feature>
<evidence type="ECO:0000256" key="1">
    <source>
        <dbReference type="SAM" id="MobiDB-lite"/>
    </source>
</evidence>
<feature type="compositionally biased region" description="Low complexity" evidence="1">
    <location>
        <begin position="556"/>
        <end position="572"/>
    </location>
</feature>
<dbReference type="InterPro" id="IPR029360">
    <property type="entry name" value="SRRM_C"/>
</dbReference>
<accession>A0AAV7U8M1</accession>
<reference evidence="3" key="1">
    <citation type="journal article" date="2022" name="bioRxiv">
        <title>Sequencing and chromosome-scale assembly of the giantPleurodeles waltlgenome.</title>
        <authorList>
            <person name="Brown T."/>
            <person name="Elewa A."/>
            <person name="Iarovenko S."/>
            <person name="Subramanian E."/>
            <person name="Araus A.J."/>
            <person name="Petzold A."/>
            <person name="Susuki M."/>
            <person name="Suzuki K.-i.T."/>
            <person name="Hayashi T."/>
            <person name="Toyoda A."/>
            <person name="Oliveira C."/>
            <person name="Osipova E."/>
            <person name="Leigh N.D."/>
            <person name="Simon A."/>
            <person name="Yun M.H."/>
        </authorList>
    </citation>
    <scope>NUCLEOTIDE SEQUENCE</scope>
    <source>
        <strain evidence="3">20211129_DDA</strain>
        <tissue evidence="3">Liver</tissue>
    </source>
</reference>
<dbReference type="InterPro" id="IPR013170">
    <property type="entry name" value="mRNA_splic_Cwf21_dom"/>
</dbReference>
<keyword evidence="4" id="KW-1185">Reference proteome</keyword>
<organism evidence="3 4">
    <name type="scientific">Pleurodeles waltl</name>
    <name type="common">Iberian ribbed newt</name>
    <dbReference type="NCBI Taxonomy" id="8319"/>
    <lineage>
        <taxon>Eukaryota</taxon>
        <taxon>Metazoa</taxon>
        <taxon>Chordata</taxon>
        <taxon>Craniata</taxon>
        <taxon>Vertebrata</taxon>
        <taxon>Euteleostomi</taxon>
        <taxon>Amphibia</taxon>
        <taxon>Batrachia</taxon>
        <taxon>Caudata</taxon>
        <taxon>Salamandroidea</taxon>
        <taxon>Salamandridae</taxon>
        <taxon>Pleurodelinae</taxon>
        <taxon>Pleurodeles</taxon>
    </lineage>
</organism>
<feature type="compositionally biased region" description="Low complexity" evidence="1">
    <location>
        <begin position="326"/>
        <end position="344"/>
    </location>
</feature>
<feature type="region of interest" description="Disordered" evidence="1">
    <location>
        <begin position="84"/>
        <end position="117"/>
    </location>
</feature>
<feature type="region of interest" description="Disordered" evidence="1">
    <location>
        <begin position="233"/>
        <end position="689"/>
    </location>
</feature>
<sequence length="832" mass="93231">MFHTHGSDETLVSLVASLRSGVRAARSRVDRYDRTERQLCAWVPLHSPLPKPHTFTPWTATDRICGVTPLRPGGEPGMAACNNGASMPTPQDAANGLSQPGASGSWHKPPEEEPRKAEPILVKKAHREILDHERKRRVELKCVELQEMMEEKGYSEEDIRQKVSTFRQMLMEKEGVLTREDQHGRQIVIEDPRFAHGEECAMVCPPYGEGCAVECSCRIDCYRDYSGHRDYRMKRGLSSSCSPRPRKKKKKKSGHKRSRCDSSSPIRKDKKKKSGKKHKRDRSRSGSRKKRRHRSRSSKNKRKDRTKDRKRSRMESPSQRSHRHSSCSSHSPSPSSDYSSGKSPGRYSPKHREDGQHPSSHQSSRSPSSSHTCHSRSATPHQNGHKTGTHNGRQGHGTLAEKSQAKLDSLSPSAREMAKMESLSPGCRDGRGIKHNQESAVTASPGKIGSGAPGDRRTQHHRSRSVSPQKHRRWSKTKSDGKRESAERSVSHTGYSSDSDGSVGSRAHSMATATEKKHSAPNKKVKGRHHRGRPNSCSESAVKHSRHNSERKKSVSRSPGHRGSSWSSSCSRSRSRDKRSVRSRSRSSSQKKNTSRDKENESRTRHTDSTEASRPRRRSRSYSPIRKRRRDSPSFMEARRITSARKRPIPYYRPSPSSSSTLSSYSDSRSRSRSYDSYSSYSRSRSRSRKDGRGLKQFCCTDIGHPAFGLYIFPQLVPSDTPWGHAIPVSQAEGAAIPETCQDLSQERRGLWCSAVPGHVRPGAAVVESVVPVDEGKAQCRSTLNQRGRAGGPHWRHLPSLLIVTQRMWLPASLGLRASLRGIVKELTLPLC</sequence>
<feature type="compositionally biased region" description="Basic residues" evidence="1">
    <location>
        <begin position="244"/>
        <end position="258"/>
    </location>
</feature>
<dbReference type="GO" id="GO:0003729">
    <property type="term" value="F:mRNA binding"/>
    <property type="evidence" value="ECO:0007669"/>
    <property type="project" value="TreeGrafter"/>
</dbReference>
<comment type="caution">
    <text evidence="3">The sequence shown here is derived from an EMBL/GenBank/DDBJ whole genome shotgun (WGS) entry which is preliminary data.</text>
</comment>
<feature type="compositionally biased region" description="Basic and acidic residues" evidence="1">
    <location>
        <begin position="428"/>
        <end position="437"/>
    </location>
</feature>
<dbReference type="CDD" id="cd21376">
    <property type="entry name" value="cwf21_SRRM3"/>
    <property type="match status" value="1"/>
</dbReference>
<dbReference type="SMART" id="SM01115">
    <property type="entry name" value="cwf21"/>
    <property type="match status" value="1"/>
</dbReference>
<feature type="compositionally biased region" description="Low complexity" evidence="1">
    <location>
        <begin position="357"/>
        <end position="377"/>
    </location>
</feature>
<feature type="compositionally biased region" description="Basic residues" evidence="1">
    <location>
        <begin position="458"/>
        <end position="476"/>
    </location>
</feature>
<evidence type="ECO:0000313" key="4">
    <source>
        <dbReference type="Proteomes" id="UP001066276"/>
    </source>
</evidence>
<feature type="compositionally biased region" description="Low complexity" evidence="1">
    <location>
        <begin position="652"/>
        <end position="667"/>
    </location>
</feature>
<feature type="compositionally biased region" description="Basic and acidic residues" evidence="1">
    <location>
        <begin position="594"/>
        <end position="614"/>
    </location>
</feature>
<proteinExistence type="predicted"/>
<dbReference type="Gene3D" id="6.10.140.420">
    <property type="match status" value="1"/>
</dbReference>
<dbReference type="AlphaFoldDB" id="A0AAV7U8M1"/>
<dbReference type="Proteomes" id="UP001066276">
    <property type="component" value="Chromosome 3_1"/>
</dbReference>
<feature type="compositionally biased region" description="Basic residues" evidence="1">
    <location>
        <begin position="573"/>
        <end position="585"/>
    </location>
</feature>
<evidence type="ECO:0000313" key="3">
    <source>
        <dbReference type="EMBL" id="KAJ1185225.1"/>
    </source>
</evidence>
<dbReference type="PANTHER" id="PTHR34755:SF2">
    <property type="entry name" value="SERINE_ARGININE REPETITIVE MATRIX PROTEIN 3"/>
    <property type="match status" value="1"/>
</dbReference>
<feature type="compositionally biased region" description="Low complexity" evidence="1">
    <location>
        <begin position="496"/>
        <end position="505"/>
    </location>
</feature>
<feature type="compositionally biased region" description="Basic residues" evidence="1">
    <location>
        <begin position="615"/>
        <end position="630"/>
    </location>
</feature>
<dbReference type="Pfam" id="PF08312">
    <property type="entry name" value="cwf21"/>
    <property type="match status" value="1"/>
</dbReference>
<dbReference type="GO" id="GO:0005634">
    <property type="term" value="C:nucleus"/>
    <property type="evidence" value="ECO:0007669"/>
    <property type="project" value="UniProtKB-ARBA"/>
</dbReference>
<dbReference type="InterPro" id="IPR047489">
    <property type="entry name" value="SRRM3_cwf21"/>
</dbReference>
<feature type="compositionally biased region" description="Basic and acidic residues" evidence="1">
    <location>
        <begin position="477"/>
        <end position="490"/>
    </location>
</feature>
<dbReference type="PANTHER" id="PTHR34755">
    <property type="entry name" value="SERINE/ARGININE REPETITIVE MATRIX PROTEIN 3-RELATED"/>
    <property type="match status" value="1"/>
</dbReference>
<name>A0AAV7U8M1_PLEWA</name>
<protein>
    <recommendedName>
        <fullName evidence="2">CWF21 domain-containing protein</fullName>
    </recommendedName>
</protein>
<feature type="compositionally biased region" description="Basic residues" evidence="1">
    <location>
        <begin position="519"/>
        <end position="533"/>
    </location>
</feature>